<evidence type="ECO:0000313" key="2">
    <source>
        <dbReference type="EMBL" id="MDH7452981.1"/>
    </source>
</evidence>
<dbReference type="EMBL" id="JARYGX010000017">
    <property type="protein sequence ID" value="MDH7452981.1"/>
    <property type="molecule type" value="Genomic_DNA"/>
</dbReference>
<accession>A0ABT6MRT2</accession>
<gene>
    <name evidence="2" type="ORF">QF205_07810</name>
</gene>
<dbReference type="RefSeq" id="WP_280942192.1">
    <property type="nucleotide sequence ID" value="NZ_JARYGX010000017.1"/>
</dbReference>
<feature type="signal peptide" evidence="1">
    <location>
        <begin position="1"/>
        <end position="28"/>
    </location>
</feature>
<organism evidence="2 3">
    <name type="scientific">Luteimonas composti</name>
    <dbReference type="NCBI Taxonomy" id="398257"/>
    <lineage>
        <taxon>Bacteria</taxon>
        <taxon>Pseudomonadati</taxon>
        <taxon>Pseudomonadota</taxon>
        <taxon>Gammaproteobacteria</taxon>
        <taxon>Lysobacterales</taxon>
        <taxon>Lysobacteraceae</taxon>
        <taxon>Luteimonas</taxon>
    </lineage>
</organism>
<dbReference type="Proteomes" id="UP001160550">
    <property type="component" value="Unassembled WGS sequence"/>
</dbReference>
<feature type="chain" id="PRO_5045369036" description="DUF4148 domain-containing protein" evidence="1">
    <location>
        <begin position="29"/>
        <end position="144"/>
    </location>
</feature>
<keyword evidence="1" id="KW-0732">Signal</keyword>
<reference evidence="2" key="2">
    <citation type="submission" date="2023-04" db="EMBL/GenBank/DDBJ databases">
        <authorList>
            <person name="Sun J.-Q."/>
        </authorList>
    </citation>
    <scope>NUCLEOTIDE SEQUENCE</scope>
    <source>
        <strain evidence="2">CC-YY355</strain>
    </source>
</reference>
<evidence type="ECO:0000313" key="3">
    <source>
        <dbReference type="Proteomes" id="UP001160550"/>
    </source>
</evidence>
<evidence type="ECO:0000256" key="1">
    <source>
        <dbReference type="SAM" id="SignalP"/>
    </source>
</evidence>
<reference evidence="2" key="1">
    <citation type="journal article" date="2007" name="Int. J. Syst. Evol. Microbiol.">
        <title>Luteimonas composti sp. nov., a moderately thermophilic bacterium isolated from food waste.</title>
        <authorList>
            <person name="Young C.C."/>
            <person name="Kampfer P."/>
            <person name="Chen W.M."/>
            <person name="Yen W.S."/>
            <person name="Arun A.B."/>
            <person name="Lai W.A."/>
            <person name="Shen F.T."/>
            <person name="Rekha P.D."/>
            <person name="Lin K.Y."/>
            <person name="Chou J.H."/>
        </authorList>
    </citation>
    <scope>NUCLEOTIDE SEQUENCE</scope>
    <source>
        <strain evidence="2">CC-YY355</strain>
    </source>
</reference>
<sequence>MNMRERRAAVSAFVLLGISLGATGPASAQLVDAGGQANLMQQHTLMRNQSTGDGPDWVDREALRQKNGGKVLPGSSARRDAPVDQAALERDMRHMIERRRAQLLPEYERRVRRDGRPSADRWLREVAAEMGRRDGEQIKARYGQ</sequence>
<proteinExistence type="predicted"/>
<comment type="caution">
    <text evidence="2">The sequence shown here is derived from an EMBL/GenBank/DDBJ whole genome shotgun (WGS) entry which is preliminary data.</text>
</comment>
<keyword evidence="3" id="KW-1185">Reference proteome</keyword>
<protein>
    <recommendedName>
        <fullName evidence="4">DUF4148 domain-containing protein</fullName>
    </recommendedName>
</protein>
<name>A0ABT6MRT2_9GAMM</name>
<evidence type="ECO:0008006" key="4">
    <source>
        <dbReference type="Google" id="ProtNLM"/>
    </source>
</evidence>